<evidence type="ECO:0000256" key="8">
    <source>
        <dbReference type="ARBA" id="ARBA00022827"/>
    </source>
</evidence>
<dbReference type="PANTHER" id="PTHR19384:SF127">
    <property type="entry name" value="BIFUNCTIONAL CYTOCHROME P450_NADPH--P450 REDUCTASE"/>
    <property type="match status" value="1"/>
</dbReference>
<dbReference type="InterPro" id="IPR008254">
    <property type="entry name" value="Flavodoxin/NO_synth"/>
</dbReference>
<evidence type="ECO:0000313" key="19">
    <source>
        <dbReference type="Proteomes" id="UP000054321"/>
    </source>
</evidence>
<dbReference type="HOGENOM" id="CLU_001570_7_0_1"/>
<dbReference type="InParanoid" id="A0A0C3I231"/>
<dbReference type="PIRSF" id="PIRSF000209">
    <property type="entry name" value="Bifunctional_P450_P450R"/>
    <property type="match status" value="1"/>
</dbReference>
<dbReference type="InterPro" id="IPR029039">
    <property type="entry name" value="Flavoprotein-like_sf"/>
</dbReference>
<dbReference type="FunFam" id="1.10.630.10:FF:000040">
    <property type="entry name" value="Bifunctional cytochrome P450/NADPH--P450 reductase"/>
    <property type="match status" value="1"/>
</dbReference>
<feature type="binding site" description="axial binding residue" evidence="15">
    <location>
        <position position="412"/>
    </location>
    <ligand>
        <name>heme</name>
        <dbReference type="ChEBI" id="CHEBI:30413"/>
    </ligand>
    <ligandPart>
        <name>Fe</name>
        <dbReference type="ChEBI" id="CHEBI:18248"/>
    </ligandPart>
</feature>
<sequence>MAVNAWNLLEPIPQPPLKYFGLLGHAPEIDLTFPARSLWRLMDLYGPIYEANLQGRKVFVGTHALLSEMLDEDQWVKIPAAPQQELRAAAGDGLVTAFSHEKNWWKAHRLLTPSFGPLGIRRMFDDMLELSSQLVLKWDRYDPENEIDCVEDFTQLTFDTIGLCAFNFRFNEFYTDEVHPFAKQLGEVLIESGKRTHRPGLVNRLVFFRDEQRRQENIAQIHNLCDKIIRDRLENPKPDATDLLNVLLHGVDKDTREKLPIENVRYQIGTFLSAGYETTASTLSFIYYHLCDNPDKLTRLQREVDEVLGDKVITVDMLPKLVYLDACIKEAMRLNPPVNLFTRNPIEDRILGGKYSIKKEIPVSCLLRHLHRDTKIWGEDAEVFRPERMLNGAFEALPKGAWQPFGDGLRACIGRTFSFQEMHISIAQVLQRFDIRKADSSYKLVMRSNMTTKPANFKIKVSRRPGRGIMFGIPGGTVVDGAQRANRRQDERVDRATNSNGPLKPITVFIGGNSGTCEGLAEDLAGKATDFGLAVDIKDLDEAVASLPTENPSIIITASYEDKPSDNAKKFVAWIEELSRKSAQLPKSTKYALFGGGNSDWTTTFHRIPKLVNDTLFKLGAERLVDADYANVKLDLLGPWEDWSEKLCFSLCDDNSKSLSHASAGVDVCIEHATTWPQAGVENMGVVTLVSNYELADTSAGAAKRHVDILLPAGTEYIPGDYLFVQGRNPDDAVRRVMARFKLGQHDMLSVKSSKKTFLPVEPMAVDHFLATRVELVAPVTRRQIATLKNSAKQGSAEYRQLEKLYGEEQYNEILLKRYSVLDVLEEVPGLDLPFGFPALSGHGTFRGVVSSYLATCKPGDRLHCSVRPNKLGFRLPENPEIPVIMVAAGTGIAPLRAFIAERAAIKRAASGRRLGPAVLYFGCRNVNKDYLYRNELEQWQKTGVVDVIPCFSRPDGGVGGRHVDAAMWEDRGRLWGLFQKGGNIYVCGSASRLGRSSAQVFKRIWMDKTGKSEVDADDWLDEIKSSRYVTDVY</sequence>
<name>A0A0C3I231_OIDMZ</name>
<dbReference type="GO" id="GO:0003958">
    <property type="term" value="F:NADPH-hemoprotein reductase activity"/>
    <property type="evidence" value="ECO:0007669"/>
    <property type="project" value="UniProtKB-UniRule"/>
</dbReference>
<comment type="catalytic activity">
    <reaction evidence="14">
        <text>an organic molecule + reduced [NADPH--hemoprotein reductase] + O2 = an alcohol + oxidized [NADPH--hemoprotein reductase] + H2O + H(+)</text>
        <dbReference type="Rhea" id="RHEA:17149"/>
        <dbReference type="Rhea" id="RHEA-COMP:11964"/>
        <dbReference type="Rhea" id="RHEA-COMP:11965"/>
        <dbReference type="ChEBI" id="CHEBI:15377"/>
        <dbReference type="ChEBI" id="CHEBI:15378"/>
        <dbReference type="ChEBI" id="CHEBI:15379"/>
        <dbReference type="ChEBI" id="CHEBI:30879"/>
        <dbReference type="ChEBI" id="CHEBI:57618"/>
        <dbReference type="ChEBI" id="CHEBI:58210"/>
        <dbReference type="ChEBI" id="CHEBI:142491"/>
        <dbReference type="EC" id="1.14.14.1"/>
    </reaction>
</comment>
<dbReference type="PRINTS" id="PR00371">
    <property type="entry name" value="FPNCR"/>
</dbReference>
<dbReference type="OrthoDB" id="1470350at2759"/>
<evidence type="ECO:0000256" key="14">
    <source>
        <dbReference type="PIRNR" id="PIRNR000209"/>
    </source>
</evidence>
<dbReference type="InterPro" id="IPR023173">
    <property type="entry name" value="NADPH_Cyt_P450_Rdtase_alpha"/>
</dbReference>
<dbReference type="InterPro" id="IPR001709">
    <property type="entry name" value="Flavoprot_Pyr_Nucl_cyt_Rdtase"/>
</dbReference>
<comment type="similarity">
    <text evidence="2 14">In the N-terminal section; belongs to the cytochrome P450 family.</text>
</comment>
<evidence type="ECO:0000256" key="15">
    <source>
        <dbReference type="PIRSR" id="PIRSR000209-1"/>
    </source>
</evidence>
<evidence type="ECO:0000256" key="7">
    <source>
        <dbReference type="ARBA" id="ARBA00022723"/>
    </source>
</evidence>
<keyword evidence="6 14" id="KW-0288">FMN</keyword>
<gene>
    <name evidence="18" type="ORF">OIDMADRAFT_37983</name>
</gene>
<dbReference type="InterPro" id="IPR017938">
    <property type="entry name" value="Riboflavin_synthase-like_b-brl"/>
</dbReference>
<keyword evidence="13 14" id="KW-0503">Monooxygenase</keyword>
<dbReference type="EC" id="1.14.14.1" evidence="14"/>
<evidence type="ECO:0000259" key="16">
    <source>
        <dbReference type="PROSITE" id="PS50902"/>
    </source>
</evidence>
<dbReference type="Pfam" id="PF00667">
    <property type="entry name" value="FAD_binding_1"/>
    <property type="match status" value="1"/>
</dbReference>
<dbReference type="PANTHER" id="PTHR19384">
    <property type="entry name" value="NITRIC OXIDE SYNTHASE-RELATED"/>
    <property type="match status" value="1"/>
</dbReference>
<dbReference type="PROSITE" id="PS50902">
    <property type="entry name" value="FLAVODOXIN_LIKE"/>
    <property type="match status" value="1"/>
</dbReference>
<dbReference type="GO" id="GO:0050660">
    <property type="term" value="F:flavin adenine dinucleotide binding"/>
    <property type="evidence" value="ECO:0007669"/>
    <property type="project" value="TreeGrafter"/>
</dbReference>
<evidence type="ECO:0000256" key="3">
    <source>
        <dbReference type="ARBA" id="ARBA00022448"/>
    </source>
</evidence>
<dbReference type="Pfam" id="PF00175">
    <property type="entry name" value="NAD_binding_1"/>
    <property type="match status" value="1"/>
</dbReference>
<dbReference type="SUPFAM" id="SSF52218">
    <property type="entry name" value="Flavoproteins"/>
    <property type="match status" value="1"/>
</dbReference>
<proteinExistence type="inferred from homology"/>
<dbReference type="AlphaFoldDB" id="A0A0C3I231"/>
<dbReference type="STRING" id="913774.A0A0C3I231"/>
<dbReference type="InterPro" id="IPR001128">
    <property type="entry name" value="Cyt_P450"/>
</dbReference>
<organism evidence="18 19">
    <name type="scientific">Oidiodendron maius (strain Zn)</name>
    <dbReference type="NCBI Taxonomy" id="913774"/>
    <lineage>
        <taxon>Eukaryota</taxon>
        <taxon>Fungi</taxon>
        <taxon>Dikarya</taxon>
        <taxon>Ascomycota</taxon>
        <taxon>Pezizomycotina</taxon>
        <taxon>Leotiomycetes</taxon>
        <taxon>Leotiomycetes incertae sedis</taxon>
        <taxon>Myxotrichaceae</taxon>
        <taxon>Oidiodendron</taxon>
    </lineage>
</organism>
<keyword evidence="8 14" id="KW-0274">FAD</keyword>
<dbReference type="Pfam" id="PF00067">
    <property type="entry name" value="p450"/>
    <property type="match status" value="1"/>
</dbReference>
<comment type="cofactor">
    <cofactor evidence="1 14 15">
        <name>heme</name>
        <dbReference type="ChEBI" id="CHEBI:30413"/>
    </cofactor>
</comment>
<dbReference type="InterPro" id="IPR003097">
    <property type="entry name" value="CysJ-like_FAD-binding"/>
</dbReference>
<evidence type="ECO:0000256" key="4">
    <source>
        <dbReference type="ARBA" id="ARBA00022617"/>
    </source>
</evidence>
<dbReference type="PROSITE" id="PS00086">
    <property type="entry name" value="CYTOCHROME_P450"/>
    <property type="match status" value="1"/>
</dbReference>
<dbReference type="Gene3D" id="1.20.990.10">
    <property type="entry name" value="NADPH-cytochrome p450 Reductase, Chain A, domain 3"/>
    <property type="match status" value="1"/>
</dbReference>
<dbReference type="GO" id="GO:0005506">
    <property type="term" value="F:iron ion binding"/>
    <property type="evidence" value="ECO:0007669"/>
    <property type="project" value="UniProtKB-UniRule"/>
</dbReference>
<dbReference type="Gene3D" id="3.40.50.80">
    <property type="entry name" value="Nucleotide-binding domain of ferredoxin-NADP reductase (FNR) module"/>
    <property type="match status" value="1"/>
</dbReference>
<dbReference type="SUPFAM" id="SSF52343">
    <property type="entry name" value="Ferredoxin reductase-like, C-terminal NADP-linked domain"/>
    <property type="match status" value="1"/>
</dbReference>
<keyword evidence="9 14" id="KW-0521">NADP</keyword>
<comment type="cofactor">
    <cofactor evidence="14">
        <name>FAD</name>
        <dbReference type="ChEBI" id="CHEBI:57692"/>
    </cofactor>
    <cofactor evidence="14">
        <name>FMN</name>
        <dbReference type="ChEBI" id="CHEBI:58210"/>
    </cofactor>
</comment>
<keyword evidence="4 14" id="KW-0349">Heme</keyword>
<dbReference type="InterPro" id="IPR036396">
    <property type="entry name" value="Cyt_P450_sf"/>
</dbReference>
<evidence type="ECO:0000256" key="11">
    <source>
        <dbReference type="ARBA" id="ARBA00023002"/>
    </source>
</evidence>
<accession>A0A0C3I231</accession>
<protein>
    <recommendedName>
        <fullName evidence="14">Bifunctional cytochrome P450/NADPH--P450 reductase</fullName>
    </recommendedName>
    <domain>
        <recommendedName>
            <fullName evidence="14">Cytochrome P450</fullName>
            <ecNumber evidence="14">1.14.14.1</ecNumber>
        </recommendedName>
    </domain>
    <domain>
        <recommendedName>
            <fullName evidence="14">NADPH--cytochrome P450 reductase</fullName>
            <ecNumber evidence="14">1.6.2.4</ecNumber>
        </recommendedName>
    </domain>
</protein>
<evidence type="ECO:0000256" key="6">
    <source>
        <dbReference type="ARBA" id="ARBA00022643"/>
    </source>
</evidence>
<keyword evidence="10 14" id="KW-0249">Electron transport</keyword>
<feature type="domain" description="Flavodoxin-like" evidence="16">
    <location>
        <begin position="506"/>
        <end position="648"/>
    </location>
</feature>
<evidence type="ECO:0000256" key="13">
    <source>
        <dbReference type="ARBA" id="ARBA00023033"/>
    </source>
</evidence>
<dbReference type="GO" id="GO:0005829">
    <property type="term" value="C:cytosol"/>
    <property type="evidence" value="ECO:0007669"/>
    <property type="project" value="TreeGrafter"/>
</dbReference>
<evidence type="ECO:0000256" key="9">
    <source>
        <dbReference type="ARBA" id="ARBA00022857"/>
    </source>
</evidence>
<dbReference type="GO" id="GO:0070330">
    <property type="term" value="F:aromatase activity"/>
    <property type="evidence" value="ECO:0007669"/>
    <property type="project" value="UniProtKB-UniRule"/>
</dbReference>
<reference evidence="19" key="2">
    <citation type="submission" date="2015-01" db="EMBL/GenBank/DDBJ databases">
        <title>Evolutionary Origins and Diversification of the Mycorrhizal Mutualists.</title>
        <authorList>
            <consortium name="DOE Joint Genome Institute"/>
            <consortium name="Mycorrhizal Genomics Consortium"/>
            <person name="Kohler A."/>
            <person name="Kuo A."/>
            <person name="Nagy L.G."/>
            <person name="Floudas D."/>
            <person name="Copeland A."/>
            <person name="Barry K.W."/>
            <person name="Cichocki N."/>
            <person name="Veneault-Fourrey C."/>
            <person name="LaButti K."/>
            <person name="Lindquist E.A."/>
            <person name="Lipzen A."/>
            <person name="Lundell T."/>
            <person name="Morin E."/>
            <person name="Murat C."/>
            <person name="Riley R."/>
            <person name="Ohm R."/>
            <person name="Sun H."/>
            <person name="Tunlid A."/>
            <person name="Henrissat B."/>
            <person name="Grigoriev I.V."/>
            <person name="Hibbett D.S."/>
            <person name="Martin F."/>
        </authorList>
    </citation>
    <scope>NUCLEOTIDE SEQUENCE [LARGE SCALE GENOMIC DNA]</scope>
    <source>
        <strain evidence="19">Zn</strain>
    </source>
</reference>
<dbReference type="EC" id="1.6.2.4" evidence="14"/>
<dbReference type="InterPro" id="IPR039261">
    <property type="entry name" value="FNR_nucleotide-bd"/>
</dbReference>
<feature type="domain" description="FAD-binding FR-type" evidence="17">
    <location>
        <begin position="682"/>
        <end position="877"/>
    </location>
</feature>
<dbReference type="GO" id="GO:0010181">
    <property type="term" value="F:FMN binding"/>
    <property type="evidence" value="ECO:0007669"/>
    <property type="project" value="UniProtKB-UniRule"/>
</dbReference>
<dbReference type="GO" id="GO:0020037">
    <property type="term" value="F:heme binding"/>
    <property type="evidence" value="ECO:0007669"/>
    <property type="project" value="UniProtKB-UniRule"/>
</dbReference>
<evidence type="ECO:0000256" key="10">
    <source>
        <dbReference type="ARBA" id="ARBA00022982"/>
    </source>
</evidence>
<evidence type="ECO:0000259" key="17">
    <source>
        <dbReference type="PROSITE" id="PS51384"/>
    </source>
</evidence>
<dbReference type="InterPro" id="IPR017927">
    <property type="entry name" value="FAD-bd_FR_type"/>
</dbReference>
<dbReference type="CDD" id="cd11068">
    <property type="entry name" value="CYP120A1"/>
    <property type="match status" value="1"/>
</dbReference>
<dbReference type="InterPro" id="IPR023206">
    <property type="entry name" value="Bifunctional_P450_P450_red"/>
</dbReference>
<keyword evidence="3 14" id="KW-0813">Transport</keyword>
<dbReference type="InterPro" id="IPR001433">
    <property type="entry name" value="OxRdtase_FAD/NAD-bd"/>
</dbReference>
<dbReference type="Gene3D" id="1.10.630.10">
    <property type="entry name" value="Cytochrome P450"/>
    <property type="match status" value="1"/>
</dbReference>
<dbReference type="SUPFAM" id="SSF63380">
    <property type="entry name" value="Riboflavin synthase domain-like"/>
    <property type="match status" value="1"/>
</dbReference>
<evidence type="ECO:0000256" key="1">
    <source>
        <dbReference type="ARBA" id="ARBA00001971"/>
    </source>
</evidence>
<dbReference type="Gene3D" id="3.40.50.360">
    <property type="match status" value="1"/>
</dbReference>
<dbReference type="Pfam" id="PF00258">
    <property type="entry name" value="Flavodoxin_1"/>
    <property type="match status" value="1"/>
</dbReference>
<keyword evidence="11 14" id="KW-0560">Oxidoreductase</keyword>
<comment type="catalytic activity">
    <reaction evidence="14">
        <text>2 oxidized [cytochrome P450] + NADPH = 2 reduced [cytochrome P450] + NADP(+) + H(+)</text>
        <dbReference type="Rhea" id="RHEA:24040"/>
        <dbReference type="Rhea" id="RHEA-COMP:14627"/>
        <dbReference type="Rhea" id="RHEA-COMP:14628"/>
        <dbReference type="ChEBI" id="CHEBI:15378"/>
        <dbReference type="ChEBI" id="CHEBI:55376"/>
        <dbReference type="ChEBI" id="CHEBI:57783"/>
        <dbReference type="ChEBI" id="CHEBI:58349"/>
        <dbReference type="ChEBI" id="CHEBI:60344"/>
        <dbReference type="EC" id="1.6.2.4"/>
    </reaction>
</comment>
<dbReference type="EMBL" id="KN832870">
    <property type="protein sequence ID" value="KIN09100.1"/>
    <property type="molecule type" value="Genomic_DNA"/>
</dbReference>
<dbReference type="InterPro" id="IPR017972">
    <property type="entry name" value="Cyt_P450_CS"/>
</dbReference>
<evidence type="ECO:0000313" key="18">
    <source>
        <dbReference type="EMBL" id="KIN09100.1"/>
    </source>
</evidence>
<keyword evidence="19" id="KW-1185">Reference proteome</keyword>
<evidence type="ECO:0000256" key="5">
    <source>
        <dbReference type="ARBA" id="ARBA00022630"/>
    </source>
</evidence>
<evidence type="ECO:0000256" key="12">
    <source>
        <dbReference type="ARBA" id="ARBA00023004"/>
    </source>
</evidence>
<keyword evidence="5 14" id="KW-0285">Flavoprotein</keyword>
<dbReference type="PROSITE" id="PS51384">
    <property type="entry name" value="FAD_FR"/>
    <property type="match status" value="1"/>
</dbReference>
<dbReference type="Proteomes" id="UP000054321">
    <property type="component" value="Unassembled WGS sequence"/>
</dbReference>
<keyword evidence="7 14" id="KW-0479">Metal-binding</keyword>
<reference evidence="18 19" key="1">
    <citation type="submission" date="2014-04" db="EMBL/GenBank/DDBJ databases">
        <authorList>
            <consortium name="DOE Joint Genome Institute"/>
            <person name="Kuo A."/>
            <person name="Martino E."/>
            <person name="Perotto S."/>
            <person name="Kohler A."/>
            <person name="Nagy L.G."/>
            <person name="Floudas D."/>
            <person name="Copeland A."/>
            <person name="Barry K.W."/>
            <person name="Cichocki N."/>
            <person name="Veneault-Fourrey C."/>
            <person name="LaButti K."/>
            <person name="Lindquist E.A."/>
            <person name="Lipzen A."/>
            <person name="Lundell T."/>
            <person name="Morin E."/>
            <person name="Murat C."/>
            <person name="Sun H."/>
            <person name="Tunlid A."/>
            <person name="Henrissat B."/>
            <person name="Grigoriev I.V."/>
            <person name="Hibbett D.S."/>
            <person name="Martin F."/>
            <person name="Nordberg H.P."/>
            <person name="Cantor M.N."/>
            <person name="Hua S.X."/>
        </authorList>
    </citation>
    <scope>NUCLEOTIDE SEQUENCE [LARGE SCALE GENOMIC DNA]</scope>
    <source>
        <strain evidence="18 19">Zn</strain>
    </source>
</reference>
<keyword evidence="12 14" id="KW-0408">Iron</keyword>
<evidence type="ECO:0000256" key="2">
    <source>
        <dbReference type="ARBA" id="ARBA00010018"/>
    </source>
</evidence>
<dbReference type="SUPFAM" id="SSF48264">
    <property type="entry name" value="Cytochrome P450"/>
    <property type="match status" value="1"/>
</dbReference>